<dbReference type="OrthoDB" id="2368484at2759"/>
<reference evidence="1" key="1">
    <citation type="journal article" date="2020" name="Fungal Divers.">
        <title>Resolving the Mortierellaceae phylogeny through synthesis of multi-gene phylogenetics and phylogenomics.</title>
        <authorList>
            <person name="Vandepol N."/>
            <person name="Liber J."/>
            <person name="Desiro A."/>
            <person name="Na H."/>
            <person name="Kennedy M."/>
            <person name="Barry K."/>
            <person name="Grigoriev I.V."/>
            <person name="Miller A.N."/>
            <person name="O'Donnell K."/>
            <person name="Stajich J.E."/>
            <person name="Bonito G."/>
        </authorList>
    </citation>
    <scope>NUCLEOTIDE SEQUENCE</scope>
    <source>
        <strain evidence="1">BC1065</strain>
    </source>
</reference>
<dbReference type="Proteomes" id="UP000807716">
    <property type="component" value="Unassembled WGS sequence"/>
</dbReference>
<sequence>EKISRTGRLFGRPAYYDLEEKLPGFLEIDANRFNGRLYERTFWSLAGYFEEKLSDDRMLLPGLTYKFKNPQDFEGPFEATFGGGEAKLEWRKSGASITGGSPIGDKTVKGKAHLFINL</sequence>
<organism evidence="1 2">
    <name type="scientific">Actinomortierella ambigua</name>
    <dbReference type="NCBI Taxonomy" id="1343610"/>
    <lineage>
        <taxon>Eukaryota</taxon>
        <taxon>Fungi</taxon>
        <taxon>Fungi incertae sedis</taxon>
        <taxon>Mucoromycota</taxon>
        <taxon>Mortierellomycotina</taxon>
        <taxon>Mortierellomycetes</taxon>
        <taxon>Mortierellales</taxon>
        <taxon>Mortierellaceae</taxon>
        <taxon>Actinomortierella</taxon>
    </lineage>
</organism>
<gene>
    <name evidence="1" type="ORF">DFQ27_003043</name>
</gene>
<proteinExistence type="predicted"/>
<dbReference type="EMBL" id="JAAAJB010000022">
    <property type="protein sequence ID" value="KAG0269580.1"/>
    <property type="molecule type" value="Genomic_DNA"/>
</dbReference>
<evidence type="ECO:0000313" key="2">
    <source>
        <dbReference type="Proteomes" id="UP000807716"/>
    </source>
</evidence>
<evidence type="ECO:0000313" key="1">
    <source>
        <dbReference type="EMBL" id="KAG0269580.1"/>
    </source>
</evidence>
<dbReference type="AlphaFoldDB" id="A0A9P6QM44"/>
<accession>A0A9P6QM44</accession>
<keyword evidence="2" id="KW-1185">Reference proteome</keyword>
<protein>
    <submittedName>
        <fullName evidence="1">Uncharacterized protein</fullName>
    </submittedName>
</protein>
<name>A0A9P6QM44_9FUNG</name>
<feature type="non-terminal residue" evidence="1">
    <location>
        <position position="1"/>
    </location>
</feature>
<comment type="caution">
    <text evidence="1">The sequence shown here is derived from an EMBL/GenBank/DDBJ whole genome shotgun (WGS) entry which is preliminary data.</text>
</comment>